<evidence type="ECO:0000313" key="1">
    <source>
        <dbReference type="EMBL" id="KLT42740.1"/>
    </source>
</evidence>
<dbReference type="OrthoDB" id="10263073at2759"/>
<gene>
    <name evidence="1" type="ORF">CC85DRAFT_223370</name>
</gene>
<protein>
    <recommendedName>
        <fullName evidence="3">Cupin 2 conserved barrel domain-containing protein</fullName>
    </recommendedName>
</protein>
<evidence type="ECO:0008006" key="3">
    <source>
        <dbReference type="Google" id="ProtNLM"/>
    </source>
</evidence>
<dbReference type="Gene3D" id="2.60.120.10">
    <property type="entry name" value="Jelly Rolls"/>
    <property type="match status" value="1"/>
</dbReference>
<dbReference type="EMBL" id="KQ087202">
    <property type="protein sequence ID" value="KLT42740.1"/>
    <property type="molecule type" value="Genomic_DNA"/>
</dbReference>
<dbReference type="AlphaFoldDB" id="A0A0J0XNN2"/>
<organism evidence="1 2">
    <name type="scientific">Cutaneotrichosporon oleaginosum</name>
    <dbReference type="NCBI Taxonomy" id="879819"/>
    <lineage>
        <taxon>Eukaryota</taxon>
        <taxon>Fungi</taxon>
        <taxon>Dikarya</taxon>
        <taxon>Basidiomycota</taxon>
        <taxon>Agaricomycotina</taxon>
        <taxon>Tremellomycetes</taxon>
        <taxon>Trichosporonales</taxon>
        <taxon>Trichosporonaceae</taxon>
        <taxon>Cutaneotrichosporon</taxon>
    </lineage>
</organism>
<feature type="non-terminal residue" evidence="1">
    <location>
        <position position="1"/>
    </location>
</feature>
<accession>A0A0J0XNN2</accession>
<keyword evidence="2" id="KW-1185">Reference proteome</keyword>
<name>A0A0J0XNN2_9TREE</name>
<dbReference type="InterPro" id="IPR014710">
    <property type="entry name" value="RmlC-like_jellyroll"/>
</dbReference>
<dbReference type="GeneID" id="28980570"/>
<evidence type="ECO:0000313" key="2">
    <source>
        <dbReference type="Proteomes" id="UP000053611"/>
    </source>
</evidence>
<proteinExistence type="predicted"/>
<sequence>PWPVVRAEEIADAMEHRVHFLDDTKGRTQACLSEMAGIETGMGIHKVSLAPHTESTVLHSHVGESEWLYILSGSATLRLARSVGDVEDLRPGPEGGVHVEETVLHAGDYAGFPAGNPKERWAHSLRAGDEPCEYLLGGER</sequence>
<dbReference type="Proteomes" id="UP000053611">
    <property type="component" value="Unassembled WGS sequence"/>
</dbReference>
<reference evidence="1 2" key="1">
    <citation type="submission" date="2015-03" db="EMBL/GenBank/DDBJ databases">
        <title>Genomics and transcriptomics of the oil-accumulating basidiomycete yeast T. oleaginosus allow insights into substrate utilization and the diverse evolutionary trajectories of mating systems in fungi.</title>
        <authorList>
            <consortium name="DOE Joint Genome Institute"/>
            <person name="Kourist R."/>
            <person name="Kracht O."/>
            <person name="Bracharz F."/>
            <person name="Lipzen A."/>
            <person name="Nolan M."/>
            <person name="Ohm R."/>
            <person name="Grigoriev I."/>
            <person name="Sun S."/>
            <person name="Heitman J."/>
            <person name="Bruck T."/>
            <person name="Nowrousian M."/>
        </authorList>
    </citation>
    <scope>NUCLEOTIDE SEQUENCE [LARGE SCALE GENOMIC DNA]</scope>
    <source>
        <strain evidence="1 2">IBC0246</strain>
    </source>
</reference>
<dbReference type="SUPFAM" id="SSF51182">
    <property type="entry name" value="RmlC-like cupins"/>
    <property type="match status" value="1"/>
</dbReference>
<feature type="non-terminal residue" evidence="1">
    <location>
        <position position="140"/>
    </location>
</feature>
<dbReference type="InterPro" id="IPR011051">
    <property type="entry name" value="RmlC_Cupin_sf"/>
</dbReference>